<keyword evidence="2" id="KW-1003">Cell membrane</keyword>
<evidence type="ECO:0000256" key="2">
    <source>
        <dbReference type="ARBA" id="ARBA00022475"/>
    </source>
</evidence>
<dbReference type="EMBL" id="JACBNQ010000034">
    <property type="protein sequence ID" value="NYB75952.1"/>
    <property type="molecule type" value="Genomic_DNA"/>
</dbReference>
<comment type="subcellular location">
    <subcellularLocation>
        <location evidence="1">Cell membrane</location>
        <topology evidence="1">Multi-pass membrane protein</topology>
    </subcellularLocation>
</comment>
<feature type="transmembrane region" description="Helical" evidence="6">
    <location>
        <begin position="107"/>
        <end position="126"/>
    </location>
</feature>
<feature type="transmembrane region" description="Helical" evidence="6">
    <location>
        <begin position="47"/>
        <end position="71"/>
    </location>
</feature>
<keyword evidence="9" id="KW-1185">Reference proteome</keyword>
<reference evidence="8" key="1">
    <citation type="submission" date="2020-07" db="EMBL/GenBank/DDBJ databases">
        <title>Genomic analysis of a strain of Sedimentibacter Hydroxybenzoicus DSM7310.</title>
        <authorList>
            <person name="Ma S."/>
        </authorList>
    </citation>
    <scope>NUCLEOTIDE SEQUENCE</scope>
    <source>
        <strain evidence="8">DSM 7310</strain>
    </source>
</reference>
<evidence type="ECO:0000256" key="1">
    <source>
        <dbReference type="ARBA" id="ARBA00004651"/>
    </source>
</evidence>
<evidence type="ECO:0000256" key="4">
    <source>
        <dbReference type="ARBA" id="ARBA00022989"/>
    </source>
</evidence>
<dbReference type="InterPro" id="IPR015867">
    <property type="entry name" value="N-reg_PII/ATP_PRibTrfase_C"/>
</dbReference>
<keyword evidence="5 6" id="KW-0472">Membrane</keyword>
<comment type="caution">
    <text evidence="8">The sequence shown here is derived from an EMBL/GenBank/DDBJ whole genome shotgun (WGS) entry which is preliminary data.</text>
</comment>
<dbReference type="PIRSF" id="PIRSF006483">
    <property type="entry name" value="Membrane_protein_YitT"/>
    <property type="match status" value="1"/>
</dbReference>
<dbReference type="Gene3D" id="3.30.70.120">
    <property type="match status" value="1"/>
</dbReference>
<name>A0A974GXT5_SEDHY</name>
<dbReference type="InterPro" id="IPR051461">
    <property type="entry name" value="UPF0750_membrane"/>
</dbReference>
<evidence type="ECO:0000313" key="8">
    <source>
        <dbReference type="EMBL" id="NYB75952.1"/>
    </source>
</evidence>
<dbReference type="Pfam" id="PF02588">
    <property type="entry name" value="YitT_membrane"/>
    <property type="match status" value="1"/>
</dbReference>
<proteinExistence type="predicted"/>
<dbReference type="PANTHER" id="PTHR33545:SF9">
    <property type="entry name" value="UPF0750 MEMBRANE PROTEIN YITE"/>
    <property type="match status" value="1"/>
</dbReference>
<feature type="domain" description="DUF2179" evidence="7">
    <location>
        <begin position="221"/>
        <end position="275"/>
    </location>
</feature>
<dbReference type="GO" id="GO:0005886">
    <property type="term" value="C:plasma membrane"/>
    <property type="evidence" value="ECO:0007669"/>
    <property type="project" value="UniProtKB-SubCell"/>
</dbReference>
<dbReference type="InterPro" id="IPR003740">
    <property type="entry name" value="YitT"/>
</dbReference>
<evidence type="ECO:0000256" key="5">
    <source>
        <dbReference type="ARBA" id="ARBA00023136"/>
    </source>
</evidence>
<gene>
    <name evidence="8" type="ORF">HZF24_17530</name>
</gene>
<accession>A0A974GXT5</accession>
<keyword evidence="4 6" id="KW-1133">Transmembrane helix</keyword>
<feature type="transmembrane region" description="Helical" evidence="6">
    <location>
        <begin position="83"/>
        <end position="101"/>
    </location>
</feature>
<dbReference type="Pfam" id="PF10035">
    <property type="entry name" value="DUF2179"/>
    <property type="match status" value="1"/>
</dbReference>
<dbReference type="CDD" id="cd16380">
    <property type="entry name" value="YitT_C"/>
    <property type="match status" value="1"/>
</dbReference>
<evidence type="ECO:0000256" key="6">
    <source>
        <dbReference type="SAM" id="Phobius"/>
    </source>
</evidence>
<dbReference type="InterPro" id="IPR019264">
    <property type="entry name" value="DUF2179"/>
</dbReference>
<dbReference type="AlphaFoldDB" id="A0A974GXT5"/>
<feature type="transmembrane region" description="Helical" evidence="6">
    <location>
        <begin position="9"/>
        <end position="27"/>
    </location>
</feature>
<dbReference type="Proteomes" id="UP000611629">
    <property type="component" value="Unassembled WGS sequence"/>
</dbReference>
<organism evidence="8 9">
    <name type="scientific">Sedimentibacter hydroxybenzoicus DSM 7310</name>
    <dbReference type="NCBI Taxonomy" id="1123245"/>
    <lineage>
        <taxon>Bacteria</taxon>
        <taxon>Bacillati</taxon>
        <taxon>Bacillota</taxon>
        <taxon>Tissierellia</taxon>
        <taxon>Sedimentibacter</taxon>
    </lineage>
</organism>
<sequence length="281" mass="31658">MNKQILKEYFFIAIGSFLVAFGIYYFMVPENLATGGVSGLSIVLNNYISIPISFINFFLNFILFILGFIFLGKEFGGKTIFSVIFLSLFMYLMETFFPVSAPITDEILLNLMCGIVIMAIGLSIVFNQNASTGGTDIIAKILNKYFNMDIGKGLMAADVIVVALAFFTYGIQTGIVGAFGWFLNGVVVNYFLDGFSVKNEVVIISKKHNEIKKYIFERLDRGVTLYKAEGGYTNEEKDIIVTILDRREYYILKKQLKTIDPNVFVTVRTVQEVYGFGFSKF</sequence>
<protein>
    <submittedName>
        <fullName evidence="8">YitT family protein</fullName>
    </submittedName>
</protein>
<keyword evidence="3 6" id="KW-0812">Transmembrane</keyword>
<evidence type="ECO:0000313" key="9">
    <source>
        <dbReference type="Proteomes" id="UP000611629"/>
    </source>
</evidence>
<evidence type="ECO:0000256" key="3">
    <source>
        <dbReference type="ARBA" id="ARBA00022692"/>
    </source>
</evidence>
<dbReference type="PANTHER" id="PTHR33545">
    <property type="entry name" value="UPF0750 MEMBRANE PROTEIN YITT-RELATED"/>
    <property type="match status" value="1"/>
</dbReference>
<evidence type="ECO:0000259" key="7">
    <source>
        <dbReference type="Pfam" id="PF10035"/>
    </source>
</evidence>